<comment type="caution">
    <text evidence="9">The sequence shown here is derived from an EMBL/GenBank/DDBJ whole genome shotgun (WGS) entry which is preliminary data.</text>
</comment>
<evidence type="ECO:0000256" key="7">
    <source>
        <dbReference type="SAM" id="Phobius"/>
    </source>
</evidence>
<dbReference type="GO" id="GO:0005886">
    <property type="term" value="C:plasma membrane"/>
    <property type="evidence" value="ECO:0007669"/>
    <property type="project" value="UniProtKB-SubCell"/>
</dbReference>
<evidence type="ECO:0000256" key="5">
    <source>
        <dbReference type="ARBA" id="ARBA00022989"/>
    </source>
</evidence>
<keyword evidence="3" id="KW-1003">Cell membrane</keyword>
<evidence type="ECO:0000256" key="4">
    <source>
        <dbReference type="ARBA" id="ARBA00022692"/>
    </source>
</evidence>
<comment type="similarity">
    <text evidence="2">Belongs to the UPF0702 family.</text>
</comment>
<accession>A0A243WE61</accession>
<keyword evidence="5 7" id="KW-1133">Transmembrane helix</keyword>
<keyword evidence="10" id="KW-1185">Reference proteome</keyword>
<dbReference type="Pfam" id="PF04239">
    <property type="entry name" value="DUF421"/>
    <property type="match status" value="1"/>
</dbReference>
<feature type="transmembrane region" description="Helical" evidence="7">
    <location>
        <begin position="20"/>
        <end position="46"/>
    </location>
</feature>
<sequence length="229" mass="25386">MKPEDIHPFDFLRIFLGEAPWSFLLEVVIRILFIFVLLIVSMRLMGKRMASQLSRNELAAMSSLAAAIGVPMQVPDRGLLPPLVMAVVIISIQRLSAVWSTRSQKFEKISQGDIGILLEDGCLQLSAMQEAVLPQERLFAQLRSEAIDNLGAVKRVYMEANGSFTILKQPKPQPGLSILPNWDQDFLREQRKVPGTFACQGCGNLAQDKQAPCSRCGKTVWTTAVTSEA</sequence>
<protein>
    <recommendedName>
        <fullName evidence="8">YetF C-terminal domain-containing protein</fullName>
    </recommendedName>
</protein>
<reference evidence="9 10" key="1">
    <citation type="submission" date="2017-01" db="EMBL/GenBank/DDBJ databases">
        <title>A new Hymenobacter.</title>
        <authorList>
            <person name="Liang Y."/>
            <person name="Feng F."/>
        </authorList>
    </citation>
    <scope>NUCLEOTIDE SEQUENCE [LARGE SCALE GENOMIC DNA]</scope>
    <source>
        <strain evidence="9">MIMBbqt21</strain>
    </source>
</reference>
<dbReference type="OrthoDB" id="6538282at2"/>
<comment type="subcellular location">
    <subcellularLocation>
        <location evidence="1">Cell membrane</location>
        <topology evidence="1">Multi-pass membrane protein</topology>
    </subcellularLocation>
</comment>
<dbReference type="InterPro" id="IPR023090">
    <property type="entry name" value="UPF0702_alpha/beta_dom_sf"/>
</dbReference>
<evidence type="ECO:0000313" key="10">
    <source>
        <dbReference type="Proteomes" id="UP000194873"/>
    </source>
</evidence>
<dbReference type="Proteomes" id="UP000194873">
    <property type="component" value="Unassembled WGS sequence"/>
</dbReference>
<evidence type="ECO:0000313" key="9">
    <source>
        <dbReference type="EMBL" id="OUJ73993.1"/>
    </source>
</evidence>
<dbReference type="PANTHER" id="PTHR34582:SF6">
    <property type="entry name" value="UPF0702 TRANSMEMBRANE PROTEIN YCAP"/>
    <property type="match status" value="1"/>
</dbReference>
<dbReference type="PANTHER" id="PTHR34582">
    <property type="entry name" value="UPF0702 TRANSMEMBRANE PROTEIN YCAP"/>
    <property type="match status" value="1"/>
</dbReference>
<evidence type="ECO:0000256" key="1">
    <source>
        <dbReference type="ARBA" id="ARBA00004651"/>
    </source>
</evidence>
<organism evidence="9 10">
    <name type="scientific">Hymenobacter crusticola</name>
    <dbReference type="NCBI Taxonomy" id="1770526"/>
    <lineage>
        <taxon>Bacteria</taxon>
        <taxon>Pseudomonadati</taxon>
        <taxon>Bacteroidota</taxon>
        <taxon>Cytophagia</taxon>
        <taxon>Cytophagales</taxon>
        <taxon>Hymenobacteraceae</taxon>
        <taxon>Hymenobacter</taxon>
    </lineage>
</organism>
<evidence type="ECO:0000256" key="6">
    <source>
        <dbReference type="ARBA" id="ARBA00023136"/>
    </source>
</evidence>
<keyword evidence="4 7" id="KW-0812">Transmembrane</keyword>
<evidence type="ECO:0000259" key="8">
    <source>
        <dbReference type="Pfam" id="PF04239"/>
    </source>
</evidence>
<dbReference type="InterPro" id="IPR007353">
    <property type="entry name" value="DUF421"/>
</dbReference>
<evidence type="ECO:0000256" key="3">
    <source>
        <dbReference type="ARBA" id="ARBA00022475"/>
    </source>
</evidence>
<evidence type="ECO:0000256" key="2">
    <source>
        <dbReference type="ARBA" id="ARBA00006448"/>
    </source>
</evidence>
<dbReference type="EMBL" id="MTSE01000004">
    <property type="protein sequence ID" value="OUJ73993.1"/>
    <property type="molecule type" value="Genomic_DNA"/>
</dbReference>
<dbReference type="RefSeq" id="WP_086593837.1">
    <property type="nucleotide sequence ID" value="NZ_MTSE01000004.1"/>
</dbReference>
<dbReference type="AlphaFoldDB" id="A0A243WE61"/>
<dbReference type="Gene3D" id="3.30.240.20">
    <property type="entry name" value="bsu07140 like domains"/>
    <property type="match status" value="1"/>
</dbReference>
<name>A0A243WE61_9BACT</name>
<gene>
    <name evidence="9" type="ORF">BXP70_09560</name>
</gene>
<proteinExistence type="inferred from homology"/>
<keyword evidence="6 7" id="KW-0472">Membrane</keyword>
<feature type="domain" description="YetF C-terminal" evidence="8">
    <location>
        <begin position="102"/>
        <end position="176"/>
    </location>
</feature>